<keyword evidence="2" id="KW-1133">Transmembrane helix</keyword>
<evidence type="ECO:0000313" key="3">
    <source>
        <dbReference type="EMBL" id="QDU70344.1"/>
    </source>
</evidence>
<feature type="region of interest" description="Disordered" evidence="1">
    <location>
        <begin position="78"/>
        <end position="98"/>
    </location>
</feature>
<organism evidence="3 4">
    <name type="scientific">Mucisphaera calidilacus</name>
    <dbReference type="NCBI Taxonomy" id="2527982"/>
    <lineage>
        <taxon>Bacteria</taxon>
        <taxon>Pseudomonadati</taxon>
        <taxon>Planctomycetota</taxon>
        <taxon>Phycisphaerae</taxon>
        <taxon>Phycisphaerales</taxon>
        <taxon>Phycisphaeraceae</taxon>
        <taxon>Mucisphaera</taxon>
    </lineage>
</organism>
<evidence type="ECO:0000256" key="1">
    <source>
        <dbReference type="SAM" id="MobiDB-lite"/>
    </source>
</evidence>
<gene>
    <name evidence="3" type="ORF">Pan265_01700</name>
</gene>
<sequence>MAVMAWGFRLNQFDGPGFDPGRVARANWPAAMSLLVAGVVVLIPLIALLAVGIAVGMLCYLVLSVVAGVMNVVSGVFGPRGGGRGRDSDGRENVRVIR</sequence>
<protein>
    <submittedName>
        <fullName evidence="3">Uncharacterized protein</fullName>
    </submittedName>
</protein>
<feature type="transmembrane region" description="Helical" evidence="2">
    <location>
        <begin position="58"/>
        <end position="77"/>
    </location>
</feature>
<keyword evidence="2" id="KW-0472">Membrane</keyword>
<keyword evidence="4" id="KW-1185">Reference proteome</keyword>
<feature type="transmembrane region" description="Helical" evidence="2">
    <location>
        <begin position="30"/>
        <end position="51"/>
    </location>
</feature>
<dbReference type="KEGG" id="mcad:Pan265_01700"/>
<dbReference type="AlphaFoldDB" id="A0A518BTQ1"/>
<dbReference type="Proteomes" id="UP000320386">
    <property type="component" value="Chromosome"/>
</dbReference>
<dbReference type="EMBL" id="CP036280">
    <property type="protein sequence ID" value="QDU70344.1"/>
    <property type="molecule type" value="Genomic_DNA"/>
</dbReference>
<proteinExistence type="predicted"/>
<accession>A0A518BTQ1</accession>
<name>A0A518BTQ1_9BACT</name>
<evidence type="ECO:0000256" key="2">
    <source>
        <dbReference type="SAM" id="Phobius"/>
    </source>
</evidence>
<reference evidence="3 4" key="1">
    <citation type="submission" date="2019-02" db="EMBL/GenBank/DDBJ databases">
        <title>Deep-cultivation of Planctomycetes and their phenomic and genomic characterization uncovers novel biology.</title>
        <authorList>
            <person name="Wiegand S."/>
            <person name="Jogler M."/>
            <person name="Boedeker C."/>
            <person name="Pinto D."/>
            <person name="Vollmers J."/>
            <person name="Rivas-Marin E."/>
            <person name="Kohn T."/>
            <person name="Peeters S.H."/>
            <person name="Heuer A."/>
            <person name="Rast P."/>
            <person name="Oberbeckmann S."/>
            <person name="Bunk B."/>
            <person name="Jeske O."/>
            <person name="Meyerdierks A."/>
            <person name="Storesund J.E."/>
            <person name="Kallscheuer N."/>
            <person name="Luecker S."/>
            <person name="Lage O.M."/>
            <person name="Pohl T."/>
            <person name="Merkel B.J."/>
            <person name="Hornburger P."/>
            <person name="Mueller R.-W."/>
            <person name="Bruemmer F."/>
            <person name="Labrenz M."/>
            <person name="Spormann A.M."/>
            <person name="Op den Camp H."/>
            <person name="Overmann J."/>
            <person name="Amann R."/>
            <person name="Jetten M.S.M."/>
            <person name="Mascher T."/>
            <person name="Medema M.H."/>
            <person name="Devos D.P."/>
            <person name="Kaster A.-K."/>
            <person name="Ovreas L."/>
            <person name="Rohde M."/>
            <person name="Galperin M.Y."/>
            <person name="Jogler C."/>
        </authorList>
    </citation>
    <scope>NUCLEOTIDE SEQUENCE [LARGE SCALE GENOMIC DNA]</scope>
    <source>
        <strain evidence="3 4">Pan265</strain>
    </source>
</reference>
<feature type="compositionally biased region" description="Basic and acidic residues" evidence="1">
    <location>
        <begin position="84"/>
        <end position="98"/>
    </location>
</feature>
<keyword evidence="2" id="KW-0812">Transmembrane</keyword>
<evidence type="ECO:0000313" key="4">
    <source>
        <dbReference type="Proteomes" id="UP000320386"/>
    </source>
</evidence>
<dbReference type="RefSeq" id="WP_145444380.1">
    <property type="nucleotide sequence ID" value="NZ_CP036280.1"/>
</dbReference>